<dbReference type="Gene3D" id="3.30.70.330">
    <property type="match status" value="1"/>
</dbReference>
<evidence type="ECO:0000256" key="2">
    <source>
        <dbReference type="PROSITE-ProRule" id="PRU00176"/>
    </source>
</evidence>
<dbReference type="CDD" id="cd12372">
    <property type="entry name" value="RRM_CFIm68_CFIm59"/>
    <property type="match status" value="1"/>
</dbReference>
<dbReference type="SUPFAM" id="SSF54928">
    <property type="entry name" value="RNA-binding domain, RBD"/>
    <property type="match status" value="1"/>
</dbReference>
<evidence type="ECO:0000259" key="4">
    <source>
        <dbReference type="PROSITE" id="PS50102"/>
    </source>
</evidence>
<feature type="domain" description="RRM" evidence="4">
    <location>
        <begin position="103"/>
        <end position="184"/>
    </location>
</feature>
<keyword evidence="2" id="KW-0694">RNA-binding</keyword>
<keyword evidence="6" id="KW-1185">Reference proteome</keyword>
<dbReference type="GO" id="GO:0003723">
    <property type="term" value="F:RNA binding"/>
    <property type="evidence" value="ECO:0007669"/>
    <property type="project" value="UniProtKB-UniRule"/>
</dbReference>
<sequence length="363" mass="37093">MAEDFDIYGEVDYGLETSGGNEGQSALEVQQTNHSPNVGEKRPREDDDAHDSGMRNNSAPPQQQIQSHGGSNNGTPNPNVHMSMNQSSAPIMSNALGGSGHMDALYIGDLQWWTTDEDVRQAAAQVGVNIELKDITFSEHKVNGKSKGIAYIECGSAENAAAVKNWFDNNEFQNRKATATPTSSSNGNPFRTLPKEPPPREQRIGTYMNEAGGFRGGRGGGVGGVGGVGGGFRGGHMGGGGAAPGAMGGMGMAGGMGMGGMPMAGMPMGGMGMGMGMVNPMAAMNGGMGFNGGGRGGFVPRGGGFVGRGGRGIPTGPARGGFNGAPGAGHFNPAFFDGQQGQPAAAGGGYIPDGPRKRHRMDE</sequence>
<feature type="region of interest" description="Disordered" evidence="3">
    <location>
        <begin position="177"/>
        <end position="202"/>
    </location>
</feature>
<evidence type="ECO:0000256" key="3">
    <source>
        <dbReference type="SAM" id="MobiDB-lite"/>
    </source>
</evidence>
<dbReference type="InParanoid" id="A0A165FYY0"/>
<dbReference type="InterPro" id="IPR012677">
    <property type="entry name" value="Nucleotide-bd_a/b_plait_sf"/>
</dbReference>
<evidence type="ECO:0000313" key="6">
    <source>
        <dbReference type="Proteomes" id="UP000077266"/>
    </source>
</evidence>
<dbReference type="SMART" id="SM00360">
    <property type="entry name" value="RRM"/>
    <property type="match status" value="1"/>
</dbReference>
<name>A0A165FYY0_EXIGL</name>
<feature type="region of interest" description="Disordered" evidence="3">
    <location>
        <begin position="1"/>
        <end position="95"/>
    </location>
</feature>
<gene>
    <name evidence="5" type="ORF">EXIGLDRAFT_771479</name>
</gene>
<dbReference type="PROSITE" id="PS50102">
    <property type="entry name" value="RRM"/>
    <property type="match status" value="1"/>
</dbReference>
<evidence type="ECO:0000313" key="5">
    <source>
        <dbReference type="EMBL" id="KZV89735.1"/>
    </source>
</evidence>
<dbReference type="InterPro" id="IPR000504">
    <property type="entry name" value="RRM_dom"/>
</dbReference>
<proteinExistence type="inferred from homology"/>
<dbReference type="PANTHER" id="PTHR23204">
    <property type="entry name" value="CLEAVAGE AND POLYADENYLATION SPECIFIC FACTOR"/>
    <property type="match status" value="1"/>
</dbReference>
<dbReference type="Proteomes" id="UP000077266">
    <property type="component" value="Unassembled WGS sequence"/>
</dbReference>
<dbReference type="GO" id="GO:0006397">
    <property type="term" value="P:mRNA processing"/>
    <property type="evidence" value="ECO:0007669"/>
    <property type="project" value="UniProtKB-KW"/>
</dbReference>
<reference evidence="5 6" key="1">
    <citation type="journal article" date="2016" name="Mol. Biol. Evol.">
        <title>Comparative Genomics of Early-Diverging Mushroom-Forming Fungi Provides Insights into the Origins of Lignocellulose Decay Capabilities.</title>
        <authorList>
            <person name="Nagy L.G."/>
            <person name="Riley R."/>
            <person name="Tritt A."/>
            <person name="Adam C."/>
            <person name="Daum C."/>
            <person name="Floudas D."/>
            <person name="Sun H."/>
            <person name="Yadav J.S."/>
            <person name="Pangilinan J."/>
            <person name="Larsson K.H."/>
            <person name="Matsuura K."/>
            <person name="Barry K."/>
            <person name="Labutti K."/>
            <person name="Kuo R."/>
            <person name="Ohm R.A."/>
            <person name="Bhattacharya S.S."/>
            <person name="Shirouzu T."/>
            <person name="Yoshinaga Y."/>
            <person name="Martin F.M."/>
            <person name="Grigoriev I.V."/>
            <person name="Hibbett D.S."/>
        </authorList>
    </citation>
    <scope>NUCLEOTIDE SEQUENCE [LARGE SCALE GENOMIC DNA]</scope>
    <source>
        <strain evidence="5 6">HHB12029</strain>
    </source>
</reference>
<dbReference type="Pfam" id="PF00076">
    <property type="entry name" value="RRM_1"/>
    <property type="match status" value="1"/>
</dbReference>
<feature type="compositionally biased region" description="Basic and acidic residues" evidence="3">
    <location>
        <begin position="193"/>
        <end position="202"/>
    </location>
</feature>
<dbReference type="InterPro" id="IPR034772">
    <property type="entry name" value="CPSF6/7"/>
</dbReference>
<dbReference type="OrthoDB" id="10065185at2759"/>
<accession>A0A165FYY0</accession>
<comment type="similarity">
    <text evidence="1">Belongs to the RRM CPSF6/7 family.</text>
</comment>
<feature type="compositionally biased region" description="Basic and acidic residues" evidence="3">
    <location>
        <begin position="39"/>
        <end position="53"/>
    </location>
</feature>
<dbReference type="InterPro" id="IPR035979">
    <property type="entry name" value="RBD_domain_sf"/>
</dbReference>
<dbReference type="GO" id="GO:0005634">
    <property type="term" value="C:nucleus"/>
    <property type="evidence" value="ECO:0007669"/>
    <property type="project" value="UniProtKB-SubCell"/>
</dbReference>
<dbReference type="AlphaFoldDB" id="A0A165FYY0"/>
<feature type="compositionally biased region" description="Polar residues" evidence="3">
    <location>
        <begin position="23"/>
        <end position="36"/>
    </location>
</feature>
<organism evidence="5 6">
    <name type="scientific">Exidia glandulosa HHB12029</name>
    <dbReference type="NCBI Taxonomy" id="1314781"/>
    <lineage>
        <taxon>Eukaryota</taxon>
        <taxon>Fungi</taxon>
        <taxon>Dikarya</taxon>
        <taxon>Basidiomycota</taxon>
        <taxon>Agaricomycotina</taxon>
        <taxon>Agaricomycetes</taxon>
        <taxon>Auriculariales</taxon>
        <taxon>Exidiaceae</taxon>
        <taxon>Exidia</taxon>
    </lineage>
</organism>
<feature type="compositionally biased region" description="Polar residues" evidence="3">
    <location>
        <begin position="177"/>
        <end position="189"/>
    </location>
</feature>
<dbReference type="STRING" id="1314781.A0A165FYY0"/>
<dbReference type="EMBL" id="KV426065">
    <property type="protein sequence ID" value="KZV89735.1"/>
    <property type="molecule type" value="Genomic_DNA"/>
</dbReference>
<protein>
    <recommendedName>
        <fullName evidence="4">RRM domain-containing protein</fullName>
    </recommendedName>
</protein>
<evidence type="ECO:0000256" key="1">
    <source>
        <dbReference type="ARBA" id="ARBA00006265"/>
    </source>
</evidence>
<feature type="compositionally biased region" description="Polar residues" evidence="3">
    <location>
        <begin position="54"/>
        <end position="91"/>
    </location>
</feature>
<feature type="region of interest" description="Disordered" evidence="3">
    <location>
        <begin position="340"/>
        <end position="363"/>
    </location>
</feature>